<dbReference type="STRING" id="1631356.VV01_06725"/>
<evidence type="ECO:0000313" key="5">
    <source>
        <dbReference type="EMBL" id="KNX36913.1"/>
    </source>
</evidence>
<dbReference type="RefSeq" id="WP_050669217.1">
    <property type="nucleotide sequence ID" value="NZ_LAIR01000002.1"/>
</dbReference>
<accession>A0A0L6CHB7</accession>
<protein>
    <submittedName>
        <fullName evidence="5">Sugar kinase</fullName>
    </submittedName>
</protein>
<gene>
    <name evidence="5" type="ORF">VV01_06725</name>
</gene>
<dbReference type="GO" id="GO:0016301">
    <property type="term" value="F:kinase activity"/>
    <property type="evidence" value="ECO:0007669"/>
    <property type="project" value="UniProtKB-KW"/>
</dbReference>
<evidence type="ECO:0000256" key="1">
    <source>
        <dbReference type="ARBA" id="ARBA00022679"/>
    </source>
</evidence>
<evidence type="ECO:0000259" key="4">
    <source>
        <dbReference type="Pfam" id="PF00294"/>
    </source>
</evidence>
<dbReference type="OrthoDB" id="8578462at2"/>
<dbReference type="Proteomes" id="UP000037397">
    <property type="component" value="Unassembled WGS sequence"/>
</dbReference>
<dbReference type="EMBL" id="LAIR01000002">
    <property type="protein sequence ID" value="KNX36913.1"/>
    <property type="molecule type" value="Genomic_DNA"/>
</dbReference>
<dbReference type="InterPro" id="IPR011611">
    <property type="entry name" value="PfkB_dom"/>
</dbReference>
<dbReference type="PATRIC" id="fig|1631356.3.peg.1289"/>
<name>A0A0L6CHB7_9MICO</name>
<dbReference type="PANTHER" id="PTHR10584">
    <property type="entry name" value="SUGAR KINASE"/>
    <property type="match status" value="1"/>
</dbReference>
<keyword evidence="2 5" id="KW-0418">Kinase</keyword>
<dbReference type="Pfam" id="PF00294">
    <property type="entry name" value="PfkB"/>
    <property type="match status" value="1"/>
</dbReference>
<dbReference type="GO" id="GO:0005829">
    <property type="term" value="C:cytosol"/>
    <property type="evidence" value="ECO:0007669"/>
    <property type="project" value="TreeGrafter"/>
</dbReference>
<reference evidence="6" key="1">
    <citation type="submission" date="2015-03" db="EMBL/GenBank/DDBJ databases">
        <title>Luteipulveratus halotolerans sp. nov., a novel actinobacterium (Dermacoccaceae) from Sarawak, Malaysia.</title>
        <authorList>
            <person name="Juboi H."/>
            <person name="Basik A."/>
            <person name="Shamsul S.S."/>
            <person name="Arnold P."/>
            <person name="Schmitt E.K."/>
            <person name="Sanglier J.-J."/>
            <person name="Yeo T."/>
        </authorList>
    </citation>
    <scope>NUCLEOTIDE SEQUENCE [LARGE SCALE GENOMIC DNA]</scope>
    <source>
        <strain evidence="6">C296001</strain>
    </source>
</reference>
<evidence type="ECO:0000256" key="2">
    <source>
        <dbReference type="ARBA" id="ARBA00022777"/>
    </source>
</evidence>
<evidence type="ECO:0000256" key="3">
    <source>
        <dbReference type="SAM" id="MobiDB-lite"/>
    </source>
</evidence>
<keyword evidence="1" id="KW-0808">Transferase</keyword>
<keyword evidence="6" id="KW-1185">Reference proteome</keyword>
<evidence type="ECO:0000313" key="6">
    <source>
        <dbReference type="Proteomes" id="UP000037397"/>
    </source>
</evidence>
<comment type="caution">
    <text evidence="5">The sequence shown here is derived from an EMBL/GenBank/DDBJ whole genome shotgun (WGS) entry which is preliminary data.</text>
</comment>
<organism evidence="5 6">
    <name type="scientific">Luteipulveratus halotolerans</name>
    <dbReference type="NCBI Taxonomy" id="1631356"/>
    <lineage>
        <taxon>Bacteria</taxon>
        <taxon>Bacillati</taxon>
        <taxon>Actinomycetota</taxon>
        <taxon>Actinomycetes</taxon>
        <taxon>Micrococcales</taxon>
        <taxon>Dermacoccaceae</taxon>
        <taxon>Luteipulveratus</taxon>
    </lineage>
</organism>
<dbReference type="Gene3D" id="3.40.1190.20">
    <property type="match status" value="1"/>
</dbReference>
<dbReference type="AlphaFoldDB" id="A0A0L6CHB7"/>
<feature type="domain" description="Carbohydrate kinase PfkB" evidence="4">
    <location>
        <begin position="2"/>
        <end position="291"/>
    </location>
</feature>
<sequence>MSRVIHTGQALVDVVVDVPGLPGRGGNAMASSYERYAGGAVNILVAAARTGAAAVHAGAVGTGPNGDLVREALSAENVQVATQPVDDVDTGICFVMIEPSAERTFVTTLGAERRITPESLAASAPVDDDIVCVTGYTLLGETCEPLLGWLESLDASVVVVLDPGAPFAELDAGVRRRMLAITDVWTSNAEEAADLTGVDDVEGSTAAVADELSDGAVVIVRDGPQGCFLREGGRTSYVPGYPQKPVDTNGAGDAHTGVLVAERARGADWATATQRANAAGAIKVTRKGPATAPTRAEVDAFLKDQPTPR</sequence>
<proteinExistence type="predicted"/>
<dbReference type="SUPFAM" id="SSF53613">
    <property type="entry name" value="Ribokinase-like"/>
    <property type="match status" value="1"/>
</dbReference>
<dbReference type="InterPro" id="IPR029056">
    <property type="entry name" value="Ribokinase-like"/>
</dbReference>
<feature type="region of interest" description="Disordered" evidence="3">
    <location>
        <begin position="285"/>
        <end position="309"/>
    </location>
</feature>
<dbReference type="PANTHER" id="PTHR10584:SF166">
    <property type="entry name" value="RIBOKINASE"/>
    <property type="match status" value="1"/>
</dbReference>